<name>A0ABS1HH03_9BACT</name>
<protein>
    <recommendedName>
        <fullName evidence="3">DUF4843 domain-containing protein</fullName>
    </recommendedName>
</protein>
<dbReference type="RefSeq" id="WP_200463713.1">
    <property type="nucleotide sequence ID" value="NZ_JAENRR010000006.1"/>
</dbReference>
<reference evidence="1 2" key="1">
    <citation type="submission" date="2021-01" db="EMBL/GenBank/DDBJ databases">
        <title>Carboxyliciviraga sp.nov., isolated from coastal sediments.</title>
        <authorList>
            <person name="Lu D."/>
            <person name="Zhang T."/>
        </authorList>
    </citation>
    <scope>NUCLEOTIDE SEQUENCE [LARGE SCALE GENOMIC DNA]</scope>
    <source>
        <strain evidence="1 2">N1Y132</strain>
    </source>
</reference>
<evidence type="ECO:0000313" key="2">
    <source>
        <dbReference type="Proteomes" id="UP000605676"/>
    </source>
</evidence>
<accession>A0ABS1HH03</accession>
<dbReference type="PROSITE" id="PS51257">
    <property type="entry name" value="PROKAR_LIPOPROTEIN"/>
    <property type="match status" value="1"/>
</dbReference>
<comment type="caution">
    <text evidence="1">The sequence shown here is derived from an EMBL/GenBank/DDBJ whole genome shotgun (WGS) entry which is preliminary data.</text>
</comment>
<evidence type="ECO:0000313" key="1">
    <source>
        <dbReference type="EMBL" id="MBK3516484.1"/>
    </source>
</evidence>
<sequence length="337" mass="37991">MMNRYINKLTVFFGILLILLACKETETTVYDGPSLVHFVTPWGELSVRDNNPEMNISIGTTSAVDYDRHYSIEVVRAQTLDEAIEGREYEIVDDLVTIPAGEVLGEFTVRGLFEGVTEAGTYATFTIAPQEDDLAEFDNEYTLELMKFCNFSQDAFMGQYDVEESSYFFGNTKSFLRTDAGSLDTTILVNNLWSYGAEAWEAYLESMFQKSIDFEILPIEIHFDNELAVCSIPKQPFIINEALEGDTMYIGSFYNPGFGADGIGEINSCFGSIEDLDYWFFSPDSMQVYDAVFKSNWELYTGAESFGLAPELTNVSPSKLNLLESELKSIKQQLIVE</sequence>
<dbReference type="Proteomes" id="UP000605676">
    <property type="component" value="Unassembled WGS sequence"/>
</dbReference>
<gene>
    <name evidence="1" type="ORF">JIV24_03960</name>
</gene>
<evidence type="ECO:0008006" key="3">
    <source>
        <dbReference type="Google" id="ProtNLM"/>
    </source>
</evidence>
<keyword evidence="2" id="KW-1185">Reference proteome</keyword>
<dbReference type="EMBL" id="JAENRR010000006">
    <property type="protein sequence ID" value="MBK3516484.1"/>
    <property type="molecule type" value="Genomic_DNA"/>
</dbReference>
<organism evidence="1 2">
    <name type="scientific">Carboxylicivirga marina</name>
    <dbReference type="NCBI Taxonomy" id="2800988"/>
    <lineage>
        <taxon>Bacteria</taxon>
        <taxon>Pseudomonadati</taxon>
        <taxon>Bacteroidota</taxon>
        <taxon>Bacteroidia</taxon>
        <taxon>Marinilabiliales</taxon>
        <taxon>Marinilabiliaceae</taxon>
        <taxon>Carboxylicivirga</taxon>
    </lineage>
</organism>
<proteinExistence type="predicted"/>